<sequence length="63" mass="7444">MERIKILIENIKNCNLSEEDKQTLLEKLENDNPDINGFLEAFILICKVSKEFLKLFDIDLWDS</sequence>
<evidence type="ECO:0000313" key="2">
    <source>
        <dbReference type="Proteomes" id="UP000184036"/>
    </source>
</evidence>
<evidence type="ECO:0000313" key="1">
    <source>
        <dbReference type="EMBL" id="SHG45813.1"/>
    </source>
</evidence>
<reference evidence="2" key="1">
    <citation type="submission" date="2016-11" db="EMBL/GenBank/DDBJ databases">
        <authorList>
            <person name="Varghese N."/>
            <person name="Submissions S."/>
        </authorList>
    </citation>
    <scope>NUCLEOTIDE SEQUENCE [LARGE SCALE GENOMIC DNA]</scope>
    <source>
        <strain evidence="2">DSM 19741</strain>
    </source>
</reference>
<dbReference type="AlphaFoldDB" id="A0A1M5K0J1"/>
<protein>
    <submittedName>
        <fullName evidence="1">Uncharacterized protein</fullName>
    </submittedName>
</protein>
<dbReference type="Proteomes" id="UP000184036">
    <property type="component" value="Unassembled WGS sequence"/>
</dbReference>
<organism evidence="1 2">
    <name type="scientific">Flavobacterium segetis</name>
    <dbReference type="NCBI Taxonomy" id="271157"/>
    <lineage>
        <taxon>Bacteria</taxon>
        <taxon>Pseudomonadati</taxon>
        <taxon>Bacteroidota</taxon>
        <taxon>Flavobacteriia</taxon>
        <taxon>Flavobacteriales</taxon>
        <taxon>Flavobacteriaceae</taxon>
        <taxon>Flavobacterium</taxon>
    </lineage>
</organism>
<proteinExistence type="predicted"/>
<name>A0A1M5K0J1_9FLAO</name>
<keyword evidence="2" id="KW-1185">Reference proteome</keyword>
<accession>A0A1M5K0J1</accession>
<dbReference type="RefSeq" id="WP_072993982.1">
    <property type="nucleotide sequence ID" value="NZ_FQWE01000014.1"/>
</dbReference>
<gene>
    <name evidence="1" type="ORF">SAMN05444396_11417</name>
</gene>
<dbReference type="EMBL" id="FQWE01000014">
    <property type="protein sequence ID" value="SHG45813.1"/>
    <property type="molecule type" value="Genomic_DNA"/>
</dbReference>
<dbReference type="OrthoDB" id="9928280at2"/>
<dbReference type="STRING" id="271157.SAMN05444396_11417"/>